<name>A0A2V1E745_9PLEO</name>
<dbReference type="InterPro" id="IPR008030">
    <property type="entry name" value="NmrA-like"/>
</dbReference>
<accession>A0A2V1E745</accession>
<dbReference type="InterPro" id="IPR036291">
    <property type="entry name" value="NAD(P)-bd_dom_sf"/>
</dbReference>
<dbReference type="Gene3D" id="3.40.50.720">
    <property type="entry name" value="NAD(P)-binding Rossmann-like Domain"/>
    <property type="match status" value="1"/>
</dbReference>
<dbReference type="Gene3D" id="3.90.25.10">
    <property type="entry name" value="UDP-galactose 4-epimerase, domain 1"/>
    <property type="match status" value="1"/>
</dbReference>
<proteinExistence type="inferred from homology"/>
<dbReference type="Proteomes" id="UP000244855">
    <property type="component" value="Unassembled WGS sequence"/>
</dbReference>
<feature type="domain" description="NmrA-like" evidence="3">
    <location>
        <begin position="4"/>
        <end position="326"/>
    </location>
</feature>
<dbReference type="PANTHER" id="PTHR42748">
    <property type="entry name" value="NITROGEN METABOLITE REPRESSION PROTEIN NMRA FAMILY MEMBER"/>
    <property type="match status" value="1"/>
</dbReference>
<evidence type="ECO:0000313" key="4">
    <source>
        <dbReference type="EMBL" id="PVI06377.1"/>
    </source>
</evidence>
<dbReference type="AlphaFoldDB" id="A0A2V1E745"/>
<keyword evidence="5" id="KW-1185">Reference proteome</keyword>
<keyword evidence="2" id="KW-0521">NADP</keyword>
<evidence type="ECO:0000256" key="1">
    <source>
        <dbReference type="ARBA" id="ARBA00006328"/>
    </source>
</evidence>
<dbReference type="Pfam" id="PF05368">
    <property type="entry name" value="NmrA"/>
    <property type="match status" value="1"/>
</dbReference>
<dbReference type="InterPro" id="IPR051164">
    <property type="entry name" value="NmrA-like_oxidored"/>
</dbReference>
<dbReference type="PANTHER" id="PTHR42748:SF26">
    <property type="entry name" value="NMRA-LIKE DOMAIN-CONTAINING PROTEIN"/>
    <property type="match status" value="1"/>
</dbReference>
<dbReference type="OrthoDB" id="3358371at2759"/>
<sequence length="335" mass="36897">MSNKKIIAVVGSTGNQGGSVAETFLALPEWHVRGLTRDPTKPSASTWKEKGVELVSGDLNSVESLTGAFSGANVIFGTTDFWGHMQDPSVQEEAKTRGITPNEVSYEREVQQAKNIVDAAAANIATLDRFVMSAINDSKYWSKGKITFNLHFESKWRAIEYLQEKYPALWEKTSLLQVGFYASNWKTTGVSLPKKTDKDGEYVLSMPMGGDSKVAIVDVNGDTGNFVKALVALPPKVNLIGAGSKISWKEYAAIWGQVNNVSVSFTSYPASVLEEQMGSAGKELGEMFTYIDEFGYDGGDPSVIYPWEVKEKYGIDVKYTTMEEYIAKQDYSAYL</sequence>
<evidence type="ECO:0000256" key="2">
    <source>
        <dbReference type="ARBA" id="ARBA00022857"/>
    </source>
</evidence>
<protein>
    <submittedName>
        <fullName evidence="4">NAD(P)-binding protein</fullName>
    </submittedName>
</protein>
<dbReference type="SUPFAM" id="SSF51735">
    <property type="entry name" value="NAD(P)-binding Rossmann-fold domains"/>
    <property type="match status" value="1"/>
</dbReference>
<dbReference type="GO" id="GO:0005634">
    <property type="term" value="C:nucleus"/>
    <property type="evidence" value="ECO:0007669"/>
    <property type="project" value="TreeGrafter"/>
</dbReference>
<gene>
    <name evidence="4" type="ORF">DM02DRAFT_638774</name>
</gene>
<evidence type="ECO:0000259" key="3">
    <source>
        <dbReference type="Pfam" id="PF05368"/>
    </source>
</evidence>
<organism evidence="4 5">
    <name type="scientific">Periconia macrospinosa</name>
    <dbReference type="NCBI Taxonomy" id="97972"/>
    <lineage>
        <taxon>Eukaryota</taxon>
        <taxon>Fungi</taxon>
        <taxon>Dikarya</taxon>
        <taxon>Ascomycota</taxon>
        <taxon>Pezizomycotina</taxon>
        <taxon>Dothideomycetes</taxon>
        <taxon>Pleosporomycetidae</taxon>
        <taxon>Pleosporales</taxon>
        <taxon>Massarineae</taxon>
        <taxon>Periconiaceae</taxon>
        <taxon>Periconia</taxon>
    </lineage>
</organism>
<reference evidence="4 5" key="1">
    <citation type="journal article" date="2018" name="Sci. Rep.">
        <title>Comparative genomics provides insights into the lifestyle and reveals functional heterogeneity of dark septate endophytic fungi.</title>
        <authorList>
            <person name="Knapp D.G."/>
            <person name="Nemeth J.B."/>
            <person name="Barry K."/>
            <person name="Hainaut M."/>
            <person name="Henrissat B."/>
            <person name="Johnson J."/>
            <person name="Kuo A."/>
            <person name="Lim J.H.P."/>
            <person name="Lipzen A."/>
            <person name="Nolan M."/>
            <person name="Ohm R.A."/>
            <person name="Tamas L."/>
            <person name="Grigoriev I.V."/>
            <person name="Spatafora J.W."/>
            <person name="Nagy L.G."/>
            <person name="Kovacs G.M."/>
        </authorList>
    </citation>
    <scope>NUCLEOTIDE SEQUENCE [LARGE SCALE GENOMIC DNA]</scope>
    <source>
        <strain evidence="4 5">DSE2036</strain>
    </source>
</reference>
<evidence type="ECO:0000313" key="5">
    <source>
        <dbReference type="Proteomes" id="UP000244855"/>
    </source>
</evidence>
<dbReference type="STRING" id="97972.A0A2V1E745"/>
<dbReference type="CDD" id="cd05251">
    <property type="entry name" value="NmrA_like_SDR_a"/>
    <property type="match status" value="1"/>
</dbReference>
<comment type="similarity">
    <text evidence="1">Belongs to the NmrA-type oxidoreductase family.</text>
</comment>
<dbReference type="EMBL" id="KZ805309">
    <property type="protein sequence ID" value="PVI06377.1"/>
    <property type="molecule type" value="Genomic_DNA"/>
</dbReference>